<dbReference type="EMBL" id="JAUKUA010000001">
    <property type="protein sequence ID" value="KAK0730872.1"/>
    <property type="molecule type" value="Genomic_DNA"/>
</dbReference>
<feature type="region of interest" description="Disordered" evidence="5">
    <location>
        <begin position="178"/>
        <end position="223"/>
    </location>
</feature>
<keyword evidence="2 4" id="KW-0863">Zinc-finger</keyword>
<name>A0AA40BAV3_9PEZI</name>
<sequence length="1145" mass="126490">MPQEYLEPSIRILTYRRHSMEEQAYLQTRICAEEAAILFRLQRISGAAAAAQDTHLLGFKDQKSLPVPGPSLLNWPAADYKRYIFDPLESRIVFAANDDEPAASFLCSESSEYFTYTTGIISAEDAGLLVQFDDEKHSSHSLQPETIDGDKAALDASNYQSEQVDVADVADVADVNETSPSSDFCAGDSLTSVPQEETLAPEDKLAPENTPIPEQTNTLEDGGYGENLGCEGEDLDVEGAVYEEDAAYVEGTEGYVEGDICEEEAVAGDREADADHGEDDAGHEEADADRTDAKASVEDVGLVADAGGDERSLTLDPCSLRKKAQELSPIVDKNVNAEDATSLPQVEKPSSPASVPQSSDPEQAKQQDDFAANSAGVEGTAPVFDLGSPKGEDTSSSHNLPNPKDPGDSKELDTSPCAVELEQPEVGESHLSEVKGKNYAKNKRKQLLKKKKSEHSTEDGDGAEGLKVLAEVCEEIADARDSALSSQELDALFLAVSNEERAYGKSPPISGATSSNKPVIMAVEALEANNKDDATLEALISMKVEEIDRLIEIQEKLCKEYFEAGMGRIINIRSRKYGRGDKCPDIDAEQSEFAKNLRRHEHSVALMFKAMRKLQPDLYATSDEEPCLKINYGGDDGQMCRGTVMEAFHFAVNPLDRVLPKPAKLPELCANCLGELQGVPRCYGRCKDIYYCSEYCQWEDYKVHKVLCNTTTLQLTPRPSPNHVRAVFFPQKDPDIFEFELEVDEQPNKEYMFQLMDAALKKAAKTYGLDWGKPRFVWVLRKGPKKFSLAPYIRGIHVLQNRENNEDRSRDKRIGTQDWWYATSEDLNKKALEKGDGVMNETLYTGLLGHMVDRTHWAPYMGSVIFVADGDVNMRDFREMADSFLCNPRHLGLLDVARFGGRLFPAVLINTSSSISQITDSESAQEGENKAQAGREEASDEEEGPPEEELAEEDRPPLEICYLSSTMNFNLRCASWMGSSENRMSIIDEGLLRYLSFEGLGGADSRHSFLPQLDELFDFHAKEKKDPELPDVEYYADHGSPMGKLLMFRPDGRALRPLHVLMLGSLVLDTAREVAVTGYEDPVFKFEAPDYRVLADTKAHDSGWIRGLSSDSDSDLGSELDTEPGSESEPESACESEPDLESSQD</sequence>
<keyword evidence="8" id="KW-1185">Reference proteome</keyword>
<feature type="compositionally biased region" description="Basic and acidic residues" evidence="5">
    <location>
        <begin position="427"/>
        <end position="436"/>
    </location>
</feature>
<dbReference type="SUPFAM" id="SSF144232">
    <property type="entry name" value="HIT/MYND zinc finger-like"/>
    <property type="match status" value="1"/>
</dbReference>
<keyword evidence="3" id="KW-0862">Zinc</keyword>
<feature type="domain" description="MYND-type" evidence="6">
    <location>
        <begin position="669"/>
        <end position="708"/>
    </location>
</feature>
<dbReference type="GO" id="GO:0008270">
    <property type="term" value="F:zinc ion binding"/>
    <property type="evidence" value="ECO:0007669"/>
    <property type="project" value="UniProtKB-KW"/>
</dbReference>
<gene>
    <name evidence="7" type="ORF">B0H67DRAFT_653330</name>
</gene>
<accession>A0AA40BAV3</accession>
<comment type="caution">
    <text evidence="7">The sequence shown here is derived from an EMBL/GenBank/DDBJ whole genome shotgun (WGS) entry which is preliminary data.</text>
</comment>
<feature type="region of interest" description="Disordered" evidence="5">
    <location>
        <begin position="269"/>
        <end position="295"/>
    </location>
</feature>
<dbReference type="AlphaFoldDB" id="A0AA40BAV3"/>
<feature type="compositionally biased region" description="Acidic residues" evidence="5">
    <location>
        <begin position="938"/>
        <end position="952"/>
    </location>
</feature>
<keyword evidence="1" id="KW-0479">Metal-binding</keyword>
<dbReference type="PROSITE" id="PS50865">
    <property type="entry name" value="ZF_MYND_2"/>
    <property type="match status" value="1"/>
</dbReference>
<dbReference type="Gene3D" id="6.10.140.2220">
    <property type="match status" value="1"/>
</dbReference>
<feature type="compositionally biased region" description="Polar residues" evidence="5">
    <location>
        <begin position="351"/>
        <end position="361"/>
    </location>
</feature>
<protein>
    <recommendedName>
        <fullName evidence="6">MYND-type domain-containing protein</fullName>
    </recommendedName>
</protein>
<dbReference type="Proteomes" id="UP001172102">
    <property type="component" value="Unassembled WGS sequence"/>
</dbReference>
<feature type="region of interest" description="Disordered" evidence="5">
    <location>
        <begin position="1104"/>
        <end position="1145"/>
    </location>
</feature>
<evidence type="ECO:0000259" key="6">
    <source>
        <dbReference type="PROSITE" id="PS50865"/>
    </source>
</evidence>
<dbReference type="Pfam" id="PF01753">
    <property type="entry name" value="zf-MYND"/>
    <property type="match status" value="1"/>
</dbReference>
<evidence type="ECO:0000256" key="5">
    <source>
        <dbReference type="SAM" id="MobiDB-lite"/>
    </source>
</evidence>
<feature type="compositionally biased region" description="Acidic residues" evidence="5">
    <location>
        <begin position="1112"/>
        <end position="1145"/>
    </location>
</feature>
<dbReference type="InterPro" id="IPR002893">
    <property type="entry name" value="Znf_MYND"/>
</dbReference>
<evidence type="ECO:0000313" key="8">
    <source>
        <dbReference type="Proteomes" id="UP001172102"/>
    </source>
</evidence>
<proteinExistence type="predicted"/>
<organism evidence="7 8">
    <name type="scientific">Lasiosphaeris hirsuta</name>
    <dbReference type="NCBI Taxonomy" id="260670"/>
    <lineage>
        <taxon>Eukaryota</taxon>
        <taxon>Fungi</taxon>
        <taxon>Dikarya</taxon>
        <taxon>Ascomycota</taxon>
        <taxon>Pezizomycotina</taxon>
        <taxon>Sordariomycetes</taxon>
        <taxon>Sordariomycetidae</taxon>
        <taxon>Sordariales</taxon>
        <taxon>Lasiosphaeriaceae</taxon>
        <taxon>Lasiosphaeris</taxon>
    </lineage>
</organism>
<feature type="region of interest" description="Disordered" evidence="5">
    <location>
        <begin position="326"/>
        <end position="439"/>
    </location>
</feature>
<evidence type="ECO:0000256" key="1">
    <source>
        <dbReference type="ARBA" id="ARBA00022723"/>
    </source>
</evidence>
<evidence type="ECO:0000256" key="3">
    <source>
        <dbReference type="ARBA" id="ARBA00022833"/>
    </source>
</evidence>
<feature type="compositionally biased region" description="Basic and acidic residues" evidence="5">
    <location>
        <begin position="927"/>
        <end position="937"/>
    </location>
</feature>
<evidence type="ECO:0000313" key="7">
    <source>
        <dbReference type="EMBL" id="KAK0730872.1"/>
    </source>
</evidence>
<evidence type="ECO:0000256" key="4">
    <source>
        <dbReference type="PROSITE-ProRule" id="PRU00134"/>
    </source>
</evidence>
<reference evidence="7" key="1">
    <citation type="submission" date="2023-06" db="EMBL/GenBank/DDBJ databases">
        <title>Genome-scale phylogeny and comparative genomics of the fungal order Sordariales.</title>
        <authorList>
            <consortium name="Lawrence Berkeley National Laboratory"/>
            <person name="Hensen N."/>
            <person name="Bonometti L."/>
            <person name="Westerberg I."/>
            <person name="Brannstrom I.O."/>
            <person name="Guillou S."/>
            <person name="Cros-Aarteil S."/>
            <person name="Calhoun S."/>
            <person name="Haridas S."/>
            <person name="Kuo A."/>
            <person name="Mondo S."/>
            <person name="Pangilinan J."/>
            <person name="Riley R."/>
            <person name="Labutti K."/>
            <person name="Andreopoulos B."/>
            <person name="Lipzen A."/>
            <person name="Chen C."/>
            <person name="Yanf M."/>
            <person name="Daum C."/>
            <person name="Ng V."/>
            <person name="Clum A."/>
            <person name="Steindorff A."/>
            <person name="Ohm R."/>
            <person name="Martin F."/>
            <person name="Silar P."/>
            <person name="Natvig D."/>
            <person name="Lalanne C."/>
            <person name="Gautier V."/>
            <person name="Ament-Velasquez S.L."/>
            <person name="Kruys A."/>
            <person name="Hutchinson M.I."/>
            <person name="Powell A.J."/>
            <person name="Barry K."/>
            <person name="Miller A.N."/>
            <person name="Grigoriev I.V."/>
            <person name="Debuchy R."/>
            <person name="Gladieux P."/>
            <person name="Thoren M.H."/>
            <person name="Johannesson H."/>
        </authorList>
    </citation>
    <scope>NUCLEOTIDE SEQUENCE</scope>
    <source>
        <strain evidence="7">SMH4607-1</strain>
    </source>
</reference>
<evidence type="ECO:0000256" key="2">
    <source>
        <dbReference type="ARBA" id="ARBA00022771"/>
    </source>
</evidence>
<feature type="region of interest" description="Disordered" evidence="5">
    <location>
        <begin position="917"/>
        <end position="955"/>
    </location>
</feature>